<feature type="signal peptide" evidence="1">
    <location>
        <begin position="1"/>
        <end position="17"/>
    </location>
</feature>
<evidence type="ECO:0000313" key="3">
    <source>
        <dbReference type="Proteomes" id="UP001331761"/>
    </source>
</evidence>
<reference evidence="2 3" key="1">
    <citation type="submission" date="2019-10" db="EMBL/GenBank/DDBJ databases">
        <title>Assembly and Annotation for the nematode Trichostrongylus colubriformis.</title>
        <authorList>
            <person name="Martin J."/>
        </authorList>
    </citation>
    <scope>NUCLEOTIDE SEQUENCE [LARGE SCALE GENOMIC DNA]</scope>
    <source>
        <strain evidence="2">G859</strain>
        <tissue evidence="2">Whole worm</tissue>
    </source>
</reference>
<gene>
    <name evidence="2" type="ORF">GCK32_005638</name>
</gene>
<dbReference type="PANTHER" id="PTHR35182">
    <property type="entry name" value="PROTEIN CBG13762"/>
    <property type="match status" value="1"/>
</dbReference>
<name>A0AAN8IIH4_TRICO</name>
<comment type="caution">
    <text evidence="2">The sequence shown here is derived from an EMBL/GenBank/DDBJ whole genome shotgun (WGS) entry which is preliminary data.</text>
</comment>
<keyword evidence="1" id="KW-0732">Signal</keyword>
<dbReference type="AlphaFoldDB" id="A0AAN8IIH4"/>
<organism evidence="2 3">
    <name type="scientific">Trichostrongylus colubriformis</name>
    <name type="common">Black scour worm</name>
    <dbReference type="NCBI Taxonomy" id="6319"/>
    <lineage>
        <taxon>Eukaryota</taxon>
        <taxon>Metazoa</taxon>
        <taxon>Ecdysozoa</taxon>
        <taxon>Nematoda</taxon>
        <taxon>Chromadorea</taxon>
        <taxon>Rhabditida</taxon>
        <taxon>Rhabditina</taxon>
        <taxon>Rhabditomorpha</taxon>
        <taxon>Strongyloidea</taxon>
        <taxon>Trichostrongylidae</taxon>
        <taxon>Trichostrongylus</taxon>
    </lineage>
</organism>
<dbReference type="EMBL" id="WIXE01013791">
    <property type="protein sequence ID" value="KAK5974791.1"/>
    <property type="molecule type" value="Genomic_DNA"/>
</dbReference>
<keyword evidence="3" id="KW-1185">Reference proteome</keyword>
<dbReference type="Proteomes" id="UP001331761">
    <property type="component" value="Unassembled WGS sequence"/>
</dbReference>
<evidence type="ECO:0000256" key="1">
    <source>
        <dbReference type="SAM" id="SignalP"/>
    </source>
</evidence>
<feature type="chain" id="PRO_5042870120" evidence="1">
    <location>
        <begin position="18"/>
        <end position="133"/>
    </location>
</feature>
<proteinExistence type="predicted"/>
<evidence type="ECO:0000313" key="2">
    <source>
        <dbReference type="EMBL" id="KAK5974791.1"/>
    </source>
</evidence>
<protein>
    <submittedName>
        <fullName evidence="2">Uncharacterized protein</fullName>
    </submittedName>
</protein>
<accession>A0AAN8IIH4</accession>
<dbReference type="PANTHER" id="PTHR35182:SF1">
    <property type="entry name" value="COLD-SHOCK PROTEIN-RELATED"/>
    <property type="match status" value="1"/>
</dbReference>
<sequence>MLTGTIFLLVAISSAFGAIAIQEAKIGERVELDLGEGVVNWMRKTDNGEEFIKYCGPTEKGPRCAQFVKADNTPAKSPSSAHVTVDGKLIIDSFKASDAGLYSSLDQKPIEHKHPDGSTSSTLGVHIQLVAKD</sequence>